<dbReference type="AlphaFoldDB" id="A0AAD9KWB0"/>
<evidence type="ECO:0000313" key="2">
    <source>
        <dbReference type="EMBL" id="KAK2178834.1"/>
    </source>
</evidence>
<protein>
    <submittedName>
        <fullName evidence="2">Uncharacterized protein</fullName>
    </submittedName>
</protein>
<proteinExistence type="predicted"/>
<feature type="region of interest" description="Disordered" evidence="1">
    <location>
        <begin position="1"/>
        <end position="20"/>
    </location>
</feature>
<sequence>MASALTSELPRESPCTSSMVTSTCSTTALSNSVISVMSPPYMSELLERLATLSATVSTIPIEYTDFTSANLAWRLTRLGDTHLLRSGFLTQAMGDPPQCQVASAALLLGHGLWAVTEAGVTGQLMFRRSSEGQDLTSTGGGVGEGMTTISKVLSWCWTVVVVDGVVLGTVVGRVVLGRTVGSSVDVFTTSECWKC</sequence>
<name>A0AAD9KWB0_RIDPI</name>
<dbReference type="Proteomes" id="UP001209878">
    <property type="component" value="Unassembled WGS sequence"/>
</dbReference>
<accession>A0AAD9KWB0</accession>
<keyword evidence="3" id="KW-1185">Reference proteome</keyword>
<gene>
    <name evidence="2" type="ORF">NP493_527g02010</name>
</gene>
<evidence type="ECO:0000313" key="3">
    <source>
        <dbReference type="Proteomes" id="UP001209878"/>
    </source>
</evidence>
<organism evidence="2 3">
    <name type="scientific">Ridgeia piscesae</name>
    <name type="common">Tubeworm</name>
    <dbReference type="NCBI Taxonomy" id="27915"/>
    <lineage>
        <taxon>Eukaryota</taxon>
        <taxon>Metazoa</taxon>
        <taxon>Spiralia</taxon>
        <taxon>Lophotrochozoa</taxon>
        <taxon>Annelida</taxon>
        <taxon>Polychaeta</taxon>
        <taxon>Sedentaria</taxon>
        <taxon>Canalipalpata</taxon>
        <taxon>Sabellida</taxon>
        <taxon>Siboglinidae</taxon>
        <taxon>Ridgeia</taxon>
    </lineage>
</organism>
<evidence type="ECO:0000256" key="1">
    <source>
        <dbReference type="SAM" id="MobiDB-lite"/>
    </source>
</evidence>
<comment type="caution">
    <text evidence="2">The sequence shown here is derived from an EMBL/GenBank/DDBJ whole genome shotgun (WGS) entry which is preliminary data.</text>
</comment>
<reference evidence="2" key="1">
    <citation type="journal article" date="2023" name="Mol. Biol. Evol.">
        <title>Third-Generation Sequencing Reveals the Adaptive Role of the Epigenome in Three Deep-Sea Polychaetes.</title>
        <authorList>
            <person name="Perez M."/>
            <person name="Aroh O."/>
            <person name="Sun Y."/>
            <person name="Lan Y."/>
            <person name="Juniper S.K."/>
            <person name="Young C.R."/>
            <person name="Angers B."/>
            <person name="Qian P.Y."/>
        </authorList>
    </citation>
    <scope>NUCLEOTIDE SEQUENCE</scope>
    <source>
        <strain evidence="2">R07B-5</strain>
    </source>
</reference>
<dbReference type="EMBL" id="JAODUO010000527">
    <property type="protein sequence ID" value="KAK2178834.1"/>
    <property type="molecule type" value="Genomic_DNA"/>
</dbReference>